<protein>
    <submittedName>
        <fullName evidence="1">Str. FM013</fullName>
    </submittedName>
</protein>
<keyword evidence="2" id="KW-1185">Reference proteome</keyword>
<proteinExistence type="predicted"/>
<gene>
    <name evidence="1" type="ORF">PCAMFM013_S008g000135</name>
</gene>
<dbReference type="EMBL" id="HG793141">
    <property type="protein sequence ID" value="CRL22706.1"/>
    <property type="molecule type" value="Genomic_DNA"/>
</dbReference>
<organism evidence="1 2">
    <name type="scientific">Penicillium camemberti (strain FM 013)</name>
    <dbReference type="NCBI Taxonomy" id="1429867"/>
    <lineage>
        <taxon>Eukaryota</taxon>
        <taxon>Fungi</taxon>
        <taxon>Dikarya</taxon>
        <taxon>Ascomycota</taxon>
        <taxon>Pezizomycotina</taxon>
        <taxon>Eurotiomycetes</taxon>
        <taxon>Eurotiomycetidae</taxon>
        <taxon>Eurotiales</taxon>
        <taxon>Aspergillaceae</taxon>
        <taxon>Penicillium</taxon>
    </lineage>
</organism>
<dbReference type="Proteomes" id="UP000053732">
    <property type="component" value="Unassembled WGS sequence"/>
</dbReference>
<evidence type="ECO:0000313" key="2">
    <source>
        <dbReference type="Proteomes" id="UP000053732"/>
    </source>
</evidence>
<name>A0A0G4P8R4_PENC3</name>
<dbReference type="AlphaFoldDB" id="A0A0G4P8R4"/>
<evidence type="ECO:0000313" key="1">
    <source>
        <dbReference type="EMBL" id="CRL22706.1"/>
    </source>
</evidence>
<reference evidence="1 2" key="1">
    <citation type="journal article" date="2014" name="Nat. Commun.">
        <title>Multiple recent horizontal transfers of a large genomic region in cheese making fungi.</title>
        <authorList>
            <person name="Cheeseman K."/>
            <person name="Ropars J."/>
            <person name="Renault P."/>
            <person name="Dupont J."/>
            <person name="Gouzy J."/>
            <person name="Branca A."/>
            <person name="Abraham A.L."/>
            <person name="Ceppi M."/>
            <person name="Conseiller E."/>
            <person name="Debuchy R."/>
            <person name="Malagnac F."/>
            <person name="Goarin A."/>
            <person name="Silar P."/>
            <person name="Lacoste S."/>
            <person name="Sallet E."/>
            <person name="Bensimon A."/>
            <person name="Giraud T."/>
            <person name="Brygoo Y."/>
        </authorList>
    </citation>
    <scope>NUCLEOTIDE SEQUENCE [LARGE SCALE GENOMIC DNA]</scope>
    <source>
        <strain evidence="2">FM 013</strain>
    </source>
</reference>
<accession>A0A0G4P8R4</accession>
<sequence length="48" mass="5177">MLDLGLLDALVAFKELINGDSVIAVIRPMFMMTSAASPARLTVSLDRI</sequence>